<dbReference type="EMBL" id="JAKGTI010000003">
    <property type="protein sequence ID" value="MCF4099686.1"/>
    <property type="molecule type" value="Genomic_DNA"/>
</dbReference>
<dbReference type="Proteomes" id="UP001201217">
    <property type="component" value="Unassembled WGS sequence"/>
</dbReference>
<dbReference type="Gene3D" id="1.10.357.10">
    <property type="entry name" value="Tetracycline Repressor, domain 2"/>
    <property type="match status" value="1"/>
</dbReference>
<evidence type="ECO:0000256" key="3">
    <source>
        <dbReference type="ARBA" id="ARBA00023163"/>
    </source>
</evidence>
<evidence type="ECO:0000259" key="5">
    <source>
        <dbReference type="PROSITE" id="PS50977"/>
    </source>
</evidence>
<protein>
    <submittedName>
        <fullName evidence="6">TetR/AcrR family transcriptional regulator</fullName>
    </submittedName>
</protein>
<name>A0ABS9E9X3_9HYPH</name>
<dbReference type="PANTHER" id="PTHR30055">
    <property type="entry name" value="HTH-TYPE TRANSCRIPTIONAL REGULATOR RUTR"/>
    <property type="match status" value="1"/>
</dbReference>
<organism evidence="6 7">
    <name type="scientific">Maritalea mediterranea</name>
    <dbReference type="NCBI Taxonomy" id="2909667"/>
    <lineage>
        <taxon>Bacteria</taxon>
        <taxon>Pseudomonadati</taxon>
        <taxon>Pseudomonadota</taxon>
        <taxon>Alphaproteobacteria</taxon>
        <taxon>Hyphomicrobiales</taxon>
        <taxon>Devosiaceae</taxon>
        <taxon>Maritalea</taxon>
    </lineage>
</organism>
<accession>A0ABS9E9X3</accession>
<evidence type="ECO:0000256" key="2">
    <source>
        <dbReference type="ARBA" id="ARBA00023125"/>
    </source>
</evidence>
<keyword evidence="7" id="KW-1185">Reference proteome</keyword>
<evidence type="ECO:0000313" key="7">
    <source>
        <dbReference type="Proteomes" id="UP001201217"/>
    </source>
</evidence>
<feature type="domain" description="HTH tetR-type" evidence="5">
    <location>
        <begin position="14"/>
        <end position="74"/>
    </location>
</feature>
<keyword evidence="2 4" id="KW-0238">DNA-binding</keyword>
<dbReference type="PANTHER" id="PTHR30055:SF234">
    <property type="entry name" value="HTH-TYPE TRANSCRIPTIONAL REGULATOR BETI"/>
    <property type="match status" value="1"/>
</dbReference>
<dbReference type="Pfam" id="PF00440">
    <property type="entry name" value="TetR_N"/>
    <property type="match status" value="1"/>
</dbReference>
<reference evidence="6 7" key="1">
    <citation type="submission" date="2022-01" db="EMBL/GenBank/DDBJ databases">
        <title>Maritalea mediterranea sp. nov., isolated from marine plastic residues from the Malva-rosa beach (Valencia, Spain).</title>
        <authorList>
            <person name="Vidal-Verdu A."/>
            <person name="Molina-Menor E."/>
            <person name="Pascual J."/>
            <person name="Pereto J."/>
            <person name="Porcar M."/>
        </authorList>
    </citation>
    <scope>NUCLEOTIDE SEQUENCE [LARGE SCALE GENOMIC DNA]</scope>
    <source>
        <strain evidence="6 7">P4.10X</strain>
    </source>
</reference>
<dbReference type="PRINTS" id="PR00455">
    <property type="entry name" value="HTHTETR"/>
</dbReference>
<sequence length="183" mass="20238">MVKTERTKREKAKHAKRRLIVESAMTCFIKRGIAQTGIRDIADHAKISLGNLYNHFASKDALVAEIAQIEAEELKHLLEDLAAGLPLHAFMLRYLAQTASPEHAIFSVEILAAALRQPELAAPFDANRKALIKALVIQTNARSSDMELLLDAIEALGLRCGLDHRKPKRTEIESLQKLAAALT</sequence>
<dbReference type="InterPro" id="IPR050109">
    <property type="entry name" value="HTH-type_TetR-like_transc_reg"/>
</dbReference>
<dbReference type="PROSITE" id="PS50977">
    <property type="entry name" value="HTH_TETR_2"/>
    <property type="match status" value="1"/>
</dbReference>
<evidence type="ECO:0000256" key="1">
    <source>
        <dbReference type="ARBA" id="ARBA00023015"/>
    </source>
</evidence>
<dbReference type="InterPro" id="IPR009057">
    <property type="entry name" value="Homeodomain-like_sf"/>
</dbReference>
<keyword evidence="1" id="KW-0805">Transcription regulation</keyword>
<comment type="caution">
    <text evidence="6">The sequence shown here is derived from an EMBL/GenBank/DDBJ whole genome shotgun (WGS) entry which is preliminary data.</text>
</comment>
<dbReference type="InterPro" id="IPR001647">
    <property type="entry name" value="HTH_TetR"/>
</dbReference>
<dbReference type="RefSeq" id="WP_236115367.1">
    <property type="nucleotide sequence ID" value="NZ_JAKGTI010000003.1"/>
</dbReference>
<gene>
    <name evidence="6" type="ORF">L1I42_14420</name>
</gene>
<evidence type="ECO:0000313" key="6">
    <source>
        <dbReference type="EMBL" id="MCF4099686.1"/>
    </source>
</evidence>
<evidence type="ECO:0000256" key="4">
    <source>
        <dbReference type="PROSITE-ProRule" id="PRU00335"/>
    </source>
</evidence>
<feature type="DNA-binding region" description="H-T-H motif" evidence="4">
    <location>
        <begin position="37"/>
        <end position="56"/>
    </location>
</feature>
<keyword evidence="3" id="KW-0804">Transcription</keyword>
<dbReference type="SUPFAM" id="SSF46689">
    <property type="entry name" value="Homeodomain-like"/>
    <property type="match status" value="1"/>
</dbReference>
<proteinExistence type="predicted"/>